<dbReference type="Proteomes" id="UP000184185">
    <property type="component" value="Unassembled WGS sequence"/>
</dbReference>
<organism evidence="3 4">
    <name type="scientific">Pseudobutyrivibrio xylanivorans DSM 14809</name>
    <dbReference type="NCBI Taxonomy" id="1123012"/>
    <lineage>
        <taxon>Bacteria</taxon>
        <taxon>Bacillati</taxon>
        <taxon>Bacillota</taxon>
        <taxon>Clostridia</taxon>
        <taxon>Lachnospirales</taxon>
        <taxon>Lachnospiraceae</taxon>
        <taxon>Pseudobutyrivibrio</taxon>
    </lineage>
</organism>
<sequence>MENLFCKNTGKALTALCVMAVTLFTGCGYNENTQAKTNSNTATEDHLKDEEDVITNDERSTENMLKLFINDEEMQVIWEENESVEALKNLAEDKPIIIDMSMYGDFEQVGSIGQSIPRNDKQMTTSAGDIVLYSGNQLVVFYGSNSWAYTKLGHIENTSAEEMKKRLGSGDVNVTISITE</sequence>
<evidence type="ECO:0000313" key="4">
    <source>
        <dbReference type="Proteomes" id="UP000184185"/>
    </source>
</evidence>
<protein>
    <recommendedName>
        <fullName evidence="2">Cyclophilin-like domain-containing protein</fullName>
    </recommendedName>
</protein>
<gene>
    <name evidence="3" type="ORF">SAMN02745725_02813</name>
</gene>
<dbReference type="SUPFAM" id="SSF50891">
    <property type="entry name" value="Cyclophilin-like"/>
    <property type="match status" value="1"/>
</dbReference>
<dbReference type="STRING" id="185007.SAMN02910350_02542"/>
<evidence type="ECO:0000313" key="3">
    <source>
        <dbReference type="EMBL" id="SHJ56162.1"/>
    </source>
</evidence>
<name>A0A1M6KB75_PSEXY</name>
<dbReference type="AlphaFoldDB" id="A0A1M6KB75"/>
<accession>A0A1M6KB75</accession>
<evidence type="ECO:0000259" key="2">
    <source>
        <dbReference type="Pfam" id="PF18050"/>
    </source>
</evidence>
<dbReference type="Pfam" id="PF18050">
    <property type="entry name" value="Cyclophil_like2"/>
    <property type="match status" value="1"/>
</dbReference>
<proteinExistence type="predicted"/>
<evidence type="ECO:0000256" key="1">
    <source>
        <dbReference type="SAM" id="MobiDB-lite"/>
    </source>
</evidence>
<reference evidence="3 4" key="1">
    <citation type="submission" date="2016-11" db="EMBL/GenBank/DDBJ databases">
        <authorList>
            <person name="Jaros S."/>
            <person name="Januszkiewicz K."/>
            <person name="Wedrychowicz H."/>
        </authorList>
    </citation>
    <scope>NUCLEOTIDE SEQUENCE [LARGE SCALE GENOMIC DNA]</scope>
    <source>
        <strain evidence="3 4">DSM 14809</strain>
    </source>
</reference>
<feature type="region of interest" description="Disordered" evidence="1">
    <location>
        <begin position="35"/>
        <end position="55"/>
    </location>
</feature>
<dbReference type="PROSITE" id="PS51257">
    <property type="entry name" value="PROKAR_LIPOPROTEIN"/>
    <property type="match status" value="1"/>
</dbReference>
<keyword evidence="4" id="KW-1185">Reference proteome</keyword>
<feature type="domain" description="Cyclophilin-like" evidence="2">
    <location>
        <begin position="68"/>
        <end position="177"/>
    </location>
</feature>
<dbReference type="EMBL" id="FQYQ01000029">
    <property type="protein sequence ID" value="SHJ56162.1"/>
    <property type="molecule type" value="Genomic_DNA"/>
</dbReference>
<dbReference type="InterPro" id="IPR041183">
    <property type="entry name" value="Cyclophilin-like"/>
</dbReference>
<dbReference type="Gene3D" id="2.40.100.20">
    <property type="match status" value="1"/>
</dbReference>
<dbReference type="InterPro" id="IPR029000">
    <property type="entry name" value="Cyclophilin-like_dom_sf"/>
</dbReference>